<accession>A0A8J4WCE4</accession>
<comment type="caution">
    <text evidence="1">The sequence shown here is derived from an EMBL/GenBank/DDBJ whole genome shotgun (WGS) entry which is preliminary data.</text>
</comment>
<organism evidence="1 2">
    <name type="scientific">Paragonimus heterotremus</name>
    <dbReference type="NCBI Taxonomy" id="100268"/>
    <lineage>
        <taxon>Eukaryota</taxon>
        <taxon>Metazoa</taxon>
        <taxon>Spiralia</taxon>
        <taxon>Lophotrochozoa</taxon>
        <taxon>Platyhelminthes</taxon>
        <taxon>Trematoda</taxon>
        <taxon>Digenea</taxon>
        <taxon>Plagiorchiida</taxon>
        <taxon>Troglotremata</taxon>
        <taxon>Troglotrematidae</taxon>
        <taxon>Paragonimus</taxon>
    </lineage>
</organism>
<dbReference type="Proteomes" id="UP000748531">
    <property type="component" value="Unassembled WGS sequence"/>
</dbReference>
<name>A0A8J4WCE4_9TREM</name>
<proteinExistence type="predicted"/>
<evidence type="ECO:0000313" key="1">
    <source>
        <dbReference type="EMBL" id="KAF5394311.1"/>
    </source>
</evidence>
<dbReference type="EMBL" id="LUCH01019160">
    <property type="protein sequence ID" value="KAF5394311.1"/>
    <property type="molecule type" value="Genomic_DNA"/>
</dbReference>
<gene>
    <name evidence="1" type="ORF">PHET_11849</name>
</gene>
<protein>
    <submittedName>
        <fullName evidence="1">Uncharacterized protein</fullName>
    </submittedName>
</protein>
<reference evidence="1" key="1">
    <citation type="submission" date="2019-05" db="EMBL/GenBank/DDBJ databases">
        <title>Annotation for the trematode Paragonimus heterotremus.</title>
        <authorList>
            <person name="Choi Y.-J."/>
        </authorList>
    </citation>
    <scope>NUCLEOTIDE SEQUENCE</scope>
    <source>
        <strain evidence="1">LC</strain>
    </source>
</reference>
<sequence>MCGHVHFTSPMDIQLIRCPNRSVDVNRPVGFSYNCIQACDPYIKEHRNFGARKASCIEET</sequence>
<dbReference type="AlphaFoldDB" id="A0A8J4WCE4"/>
<evidence type="ECO:0000313" key="2">
    <source>
        <dbReference type="Proteomes" id="UP000748531"/>
    </source>
</evidence>
<keyword evidence="2" id="KW-1185">Reference proteome</keyword>